<dbReference type="Proteomes" id="UP001597052">
    <property type="component" value="Unassembled WGS sequence"/>
</dbReference>
<evidence type="ECO:0000256" key="1">
    <source>
        <dbReference type="SAM" id="Phobius"/>
    </source>
</evidence>
<feature type="transmembrane region" description="Helical" evidence="1">
    <location>
        <begin position="149"/>
        <end position="168"/>
    </location>
</feature>
<dbReference type="AlphaFoldDB" id="A0ABD6DE73"/>
<evidence type="ECO:0000313" key="3">
    <source>
        <dbReference type="Proteomes" id="UP001597052"/>
    </source>
</evidence>
<feature type="transmembrane region" description="Helical" evidence="1">
    <location>
        <begin position="174"/>
        <end position="197"/>
    </location>
</feature>
<feature type="transmembrane region" description="Helical" evidence="1">
    <location>
        <begin position="44"/>
        <end position="65"/>
    </location>
</feature>
<name>A0ABD6DE73_9EURY</name>
<protein>
    <submittedName>
        <fullName evidence="2">Uncharacterized protein</fullName>
    </submittedName>
</protein>
<feature type="transmembrane region" description="Helical" evidence="1">
    <location>
        <begin position="77"/>
        <end position="102"/>
    </location>
</feature>
<proteinExistence type="predicted"/>
<evidence type="ECO:0000313" key="2">
    <source>
        <dbReference type="EMBL" id="MFD1643640.1"/>
    </source>
</evidence>
<gene>
    <name evidence="2" type="ORF">ACFSBW_17370</name>
</gene>
<sequence>MSLASSRTDEIERWTGRLLGIAGVVLLVEFANGVYREFLGEIPFSWLLSSIPFGIGFVLIPFVLFRSYQSLVDRTPTAAIVGSSLVAVLPVGAIILVAWAVLALTIDFVPEVSMLPITVSTVFFGLLAVFAVGIAMFGFTFLRHEQTRLLGGSLLIFAAGWALPLAVAKLSGVYPGWLADLLVVSVATSMITIGYCFPPLKRESGW</sequence>
<accession>A0ABD6DE73</accession>
<feature type="transmembrane region" description="Helical" evidence="1">
    <location>
        <begin position="122"/>
        <end position="142"/>
    </location>
</feature>
<feature type="transmembrane region" description="Helical" evidence="1">
    <location>
        <begin position="14"/>
        <end position="32"/>
    </location>
</feature>
<keyword evidence="1" id="KW-0472">Membrane</keyword>
<keyword evidence="3" id="KW-1185">Reference proteome</keyword>
<dbReference type="EMBL" id="JBHUDM010000006">
    <property type="protein sequence ID" value="MFD1643640.1"/>
    <property type="molecule type" value="Genomic_DNA"/>
</dbReference>
<keyword evidence="1" id="KW-1133">Transmembrane helix</keyword>
<reference evidence="2 3" key="1">
    <citation type="journal article" date="2019" name="Int. J. Syst. Evol. Microbiol.">
        <title>The Global Catalogue of Microorganisms (GCM) 10K type strain sequencing project: providing services to taxonomists for standard genome sequencing and annotation.</title>
        <authorList>
            <consortium name="The Broad Institute Genomics Platform"/>
            <consortium name="The Broad Institute Genome Sequencing Center for Infectious Disease"/>
            <person name="Wu L."/>
            <person name="Ma J."/>
        </authorList>
    </citation>
    <scope>NUCLEOTIDE SEQUENCE [LARGE SCALE GENOMIC DNA]</scope>
    <source>
        <strain evidence="2 3">CGMCC 1.10593</strain>
    </source>
</reference>
<comment type="caution">
    <text evidence="2">The sequence shown here is derived from an EMBL/GenBank/DDBJ whole genome shotgun (WGS) entry which is preliminary data.</text>
</comment>
<organism evidence="2 3">
    <name type="scientific">Halohasta litorea</name>
    <dbReference type="NCBI Taxonomy" id="869891"/>
    <lineage>
        <taxon>Archaea</taxon>
        <taxon>Methanobacteriati</taxon>
        <taxon>Methanobacteriota</taxon>
        <taxon>Stenosarchaea group</taxon>
        <taxon>Halobacteria</taxon>
        <taxon>Halobacteriales</taxon>
        <taxon>Haloferacaceae</taxon>
        <taxon>Halohasta</taxon>
    </lineage>
</organism>
<dbReference type="RefSeq" id="WP_256397624.1">
    <property type="nucleotide sequence ID" value="NZ_JANHDJ010000008.1"/>
</dbReference>
<keyword evidence="1" id="KW-0812">Transmembrane</keyword>